<accession>A0ABR6BDG1</accession>
<dbReference type="InterPro" id="IPR045778">
    <property type="entry name" value="DUF6204"/>
</dbReference>
<dbReference type="EMBL" id="JACJID010000001">
    <property type="protein sequence ID" value="MBA8924624.1"/>
    <property type="molecule type" value="Genomic_DNA"/>
</dbReference>
<protein>
    <submittedName>
        <fullName evidence="1">Uncharacterized protein</fullName>
    </submittedName>
</protein>
<name>A0ABR6BDG1_9PSEU</name>
<evidence type="ECO:0000313" key="2">
    <source>
        <dbReference type="Proteomes" id="UP000517916"/>
    </source>
</evidence>
<dbReference type="RefSeq" id="WP_030108210.1">
    <property type="nucleotide sequence ID" value="NZ_BAAABQ010000001.1"/>
</dbReference>
<proteinExistence type="predicted"/>
<organism evidence="1 2">
    <name type="scientific">Kutzneria viridogrisea</name>
    <dbReference type="NCBI Taxonomy" id="47990"/>
    <lineage>
        <taxon>Bacteria</taxon>
        <taxon>Bacillati</taxon>
        <taxon>Actinomycetota</taxon>
        <taxon>Actinomycetes</taxon>
        <taxon>Pseudonocardiales</taxon>
        <taxon>Pseudonocardiaceae</taxon>
        <taxon>Kutzneria</taxon>
    </lineage>
</organism>
<dbReference type="Proteomes" id="UP000517916">
    <property type="component" value="Unassembled WGS sequence"/>
</dbReference>
<gene>
    <name evidence="1" type="ORF">BC739_001821</name>
</gene>
<comment type="caution">
    <text evidence="1">The sequence shown here is derived from an EMBL/GenBank/DDBJ whole genome shotgun (WGS) entry which is preliminary data.</text>
</comment>
<sequence>MTYRVRVQGVFDGLTEDQRTELLAELPTLTSGGFSPEGGLVYDSALRAFTFRYELDLPEDATERLACTEATALATARLQARGYGHRALRASAVDMSQIKIRRR</sequence>
<evidence type="ECO:0000313" key="1">
    <source>
        <dbReference type="EMBL" id="MBA8924624.1"/>
    </source>
</evidence>
<reference evidence="1 2" key="1">
    <citation type="submission" date="2020-08" db="EMBL/GenBank/DDBJ databases">
        <title>Genomic Encyclopedia of Archaeal and Bacterial Type Strains, Phase II (KMG-II): from individual species to whole genera.</title>
        <authorList>
            <person name="Goeker M."/>
        </authorList>
    </citation>
    <scope>NUCLEOTIDE SEQUENCE [LARGE SCALE GENOMIC DNA]</scope>
    <source>
        <strain evidence="1 2">DSM 43850</strain>
    </source>
</reference>
<dbReference type="Pfam" id="PF19707">
    <property type="entry name" value="DUF6204"/>
    <property type="match status" value="1"/>
</dbReference>
<keyword evidence="2" id="KW-1185">Reference proteome</keyword>